<sequence length="115" mass="13602">MEKNSEEDEEGQLEEQIERLQEKVESAQSEQKNLFLVIFQRFIMLLTEHLVRCETGSVDISTPWYKNCVERLQQVFLMHHGTIQQYMGTLENLLFTAELDHHILAVYQQFCALQL</sequence>
<organism evidence="3 4">
    <name type="scientific">Goodea atripinnis</name>
    <dbReference type="NCBI Taxonomy" id="208336"/>
    <lineage>
        <taxon>Eukaryota</taxon>
        <taxon>Metazoa</taxon>
        <taxon>Chordata</taxon>
        <taxon>Craniata</taxon>
        <taxon>Vertebrata</taxon>
        <taxon>Euteleostomi</taxon>
        <taxon>Actinopterygii</taxon>
        <taxon>Neopterygii</taxon>
        <taxon>Teleostei</taxon>
        <taxon>Neoteleostei</taxon>
        <taxon>Acanthomorphata</taxon>
        <taxon>Ovalentaria</taxon>
        <taxon>Atherinomorphae</taxon>
        <taxon>Cyprinodontiformes</taxon>
        <taxon>Goodeidae</taxon>
        <taxon>Goodea</taxon>
    </lineage>
</organism>
<dbReference type="PANTHER" id="PTHR12412:SF2">
    <property type="entry name" value="NUCLEAR CAP-BINDING PROTEIN SUBUNIT 1"/>
    <property type="match status" value="1"/>
</dbReference>
<proteinExistence type="predicted"/>
<name>A0ABV0PH56_9TELE</name>
<dbReference type="EMBL" id="JAHRIO010073179">
    <property type="protein sequence ID" value="MEQ2182821.1"/>
    <property type="molecule type" value="Genomic_DNA"/>
</dbReference>
<dbReference type="SUPFAM" id="SSF48371">
    <property type="entry name" value="ARM repeat"/>
    <property type="match status" value="1"/>
</dbReference>
<feature type="domain" description="MIF4G-like type 2" evidence="2">
    <location>
        <begin position="4"/>
        <end position="83"/>
    </location>
</feature>
<dbReference type="InterPro" id="IPR015174">
    <property type="entry name" value="MIF4G-like_typ-2"/>
</dbReference>
<evidence type="ECO:0000313" key="3">
    <source>
        <dbReference type="EMBL" id="MEQ2182821.1"/>
    </source>
</evidence>
<dbReference type="Proteomes" id="UP001476798">
    <property type="component" value="Unassembled WGS sequence"/>
</dbReference>
<dbReference type="Pfam" id="PF09090">
    <property type="entry name" value="MIF4G_like_2"/>
    <property type="match status" value="1"/>
</dbReference>
<dbReference type="InterPro" id="IPR016024">
    <property type="entry name" value="ARM-type_fold"/>
</dbReference>
<keyword evidence="1" id="KW-0175">Coiled coil</keyword>
<keyword evidence="4" id="KW-1185">Reference proteome</keyword>
<protein>
    <submittedName>
        <fullName evidence="3">Nuclear cap-binding protein subunit 1</fullName>
    </submittedName>
</protein>
<feature type="coiled-coil region" evidence="1">
    <location>
        <begin position="3"/>
        <end position="37"/>
    </location>
</feature>
<comment type="caution">
    <text evidence="3">The sequence shown here is derived from an EMBL/GenBank/DDBJ whole genome shotgun (WGS) entry which is preliminary data.</text>
</comment>
<evidence type="ECO:0000313" key="4">
    <source>
        <dbReference type="Proteomes" id="UP001476798"/>
    </source>
</evidence>
<accession>A0ABV0PH56</accession>
<dbReference type="PANTHER" id="PTHR12412">
    <property type="entry name" value="CAP BINDING PROTEIN"/>
    <property type="match status" value="1"/>
</dbReference>
<evidence type="ECO:0000259" key="2">
    <source>
        <dbReference type="Pfam" id="PF09090"/>
    </source>
</evidence>
<gene>
    <name evidence="3" type="primary">NCBP1_1</name>
    <name evidence="3" type="ORF">GOODEAATRI_026221</name>
</gene>
<dbReference type="InterPro" id="IPR027159">
    <property type="entry name" value="CBP80"/>
</dbReference>
<reference evidence="3 4" key="1">
    <citation type="submission" date="2021-06" db="EMBL/GenBank/DDBJ databases">
        <authorList>
            <person name="Palmer J.M."/>
        </authorList>
    </citation>
    <scope>NUCLEOTIDE SEQUENCE [LARGE SCALE GENOMIC DNA]</scope>
    <source>
        <strain evidence="3 4">GA_2019</strain>
        <tissue evidence="3">Muscle</tissue>
    </source>
</reference>
<evidence type="ECO:0000256" key="1">
    <source>
        <dbReference type="SAM" id="Coils"/>
    </source>
</evidence>
<dbReference type="Gene3D" id="1.25.40.180">
    <property type="match status" value="1"/>
</dbReference>